<proteinExistence type="predicted"/>
<organism evidence="2 3">
    <name type="scientific">Agrobacterium larrymoorei</name>
    <dbReference type="NCBI Taxonomy" id="160699"/>
    <lineage>
        <taxon>Bacteria</taxon>
        <taxon>Pseudomonadati</taxon>
        <taxon>Pseudomonadota</taxon>
        <taxon>Alphaproteobacteria</taxon>
        <taxon>Hyphomicrobiales</taxon>
        <taxon>Rhizobiaceae</taxon>
        <taxon>Rhizobium/Agrobacterium group</taxon>
        <taxon>Agrobacterium</taxon>
    </lineage>
</organism>
<name>A0ABU0UDZ2_9HYPH</name>
<dbReference type="EMBL" id="JAUTBL010000001">
    <property type="protein sequence ID" value="MDQ1183159.1"/>
    <property type="molecule type" value="Genomic_DNA"/>
</dbReference>
<accession>A0ABU0UDZ2</accession>
<comment type="caution">
    <text evidence="2">The sequence shown here is derived from an EMBL/GenBank/DDBJ whole genome shotgun (WGS) entry which is preliminary data.</text>
</comment>
<evidence type="ECO:0000313" key="2">
    <source>
        <dbReference type="EMBL" id="MDQ1183159.1"/>
    </source>
</evidence>
<dbReference type="Gene3D" id="1.10.30.50">
    <property type="match status" value="1"/>
</dbReference>
<dbReference type="Pfam" id="PF01844">
    <property type="entry name" value="HNH"/>
    <property type="match status" value="1"/>
</dbReference>
<evidence type="ECO:0000259" key="1">
    <source>
        <dbReference type="Pfam" id="PF01844"/>
    </source>
</evidence>
<dbReference type="RefSeq" id="WP_306927907.1">
    <property type="nucleotide sequence ID" value="NZ_JAUTBL010000001.1"/>
</dbReference>
<dbReference type="Proteomes" id="UP001224781">
    <property type="component" value="Unassembled WGS sequence"/>
</dbReference>
<feature type="domain" description="HNH" evidence="1">
    <location>
        <begin position="68"/>
        <end position="98"/>
    </location>
</feature>
<sequence length="232" mass="27025">MKEQISPYPPLRESRINAYNSQRGRCYYCGNPMWEAAIEPLEDAEKRFAENRLEKLFKTPAGNLESHRCTAEHFVPQSNGGTDDADNILAACMLCNSTRMSMDIETFRAQVRRSFFQMEAGHDRSVVNGQWVDKVAYDFRWHVTLFIEERDIWVDLFCQEFLPYTTFRKNHWHIRRNDSLVYPTFTGDFNPAALIKVWQTKEVVEGCRLLLENVSHEAVVLEKYGDKVGGSR</sequence>
<protein>
    <recommendedName>
        <fullName evidence="1">HNH domain-containing protein</fullName>
    </recommendedName>
</protein>
<reference evidence="2 3" key="1">
    <citation type="submission" date="2023-07" db="EMBL/GenBank/DDBJ databases">
        <title>Functional and genomic diversity of the sorghum phyllosphere microbiome.</title>
        <authorList>
            <person name="Shade A."/>
        </authorList>
    </citation>
    <scope>NUCLEOTIDE SEQUENCE [LARGE SCALE GENOMIC DNA]</scope>
    <source>
        <strain evidence="2 3">SORGH_AS_1126</strain>
    </source>
</reference>
<evidence type="ECO:0000313" key="3">
    <source>
        <dbReference type="Proteomes" id="UP001224781"/>
    </source>
</evidence>
<dbReference type="InterPro" id="IPR002711">
    <property type="entry name" value="HNH"/>
</dbReference>
<keyword evidence="3" id="KW-1185">Reference proteome</keyword>
<gene>
    <name evidence="2" type="ORF">QE408_000281</name>
</gene>